<reference evidence="1" key="1">
    <citation type="submission" date="2008-03" db="EMBL/GenBank/DDBJ databases">
        <authorList>
            <person name="Fulton L."/>
            <person name="Clifton S."/>
            <person name="Fulton B."/>
            <person name="Xu J."/>
            <person name="Minx P."/>
            <person name="Pepin K.H."/>
            <person name="Johnson M."/>
            <person name="Thiruvilangam P."/>
            <person name="Bhonagiri V."/>
            <person name="Nash W.E."/>
            <person name="Mardis E.R."/>
            <person name="Wilson R.K."/>
        </authorList>
    </citation>
    <scope>NUCLEOTIDE SEQUENCE [LARGE SCALE GENOMIC DNA]</scope>
    <source>
        <strain evidence="1">ATCC BAA-102</strain>
    </source>
</reference>
<evidence type="ECO:0000313" key="2">
    <source>
        <dbReference type="Proteomes" id="UP000005602"/>
    </source>
</evidence>
<gene>
    <name evidence="1" type="ORF">STRINF_02107</name>
</gene>
<dbReference type="EMBL" id="ABJK02000022">
    <property type="protein sequence ID" value="EDT47102.1"/>
    <property type="molecule type" value="Genomic_DNA"/>
</dbReference>
<reference evidence="1" key="2">
    <citation type="submission" date="2013-09" db="EMBL/GenBank/DDBJ databases">
        <title>Draft genome sequence of Streptococcus infantarius subsp. infantarius ATCC BAA-102.</title>
        <authorList>
            <person name="Sudarsanam P."/>
            <person name="Ley R."/>
            <person name="Guruge J."/>
            <person name="Turnbaugh P.J."/>
            <person name="Mahowald M."/>
            <person name="Liep D."/>
            <person name="Gordon J."/>
        </authorList>
    </citation>
    <scope>NUCLEOTIDE SEQUENCE</scope>
    <source>
        <strain evidence="1">ATCC BAA-102</strain>
    </source>
</reference>
<name>A0ABP2DJQ3_9STRE</name>
<sequence>MQRLFKLKEVDDHFFFALEEKCEKFSGRSFLTFFYMLKSLKLWYNFKDYIVNLVYDLI</sequence>
<accession>A0ABP2DJQ3</accession>
<evidence type="ECO:0000313" key="1">
    <source>
        <dbReference type="EMBL" id="EDT47102.1"/>
    </source>
</evidence>
<proteinExistence type="predicted"/>
<protein>
    <submittedName>
        <fullName evidence="1">Uncharacterized protein</fullName>
    </submittedName>
</protein>
<keyword evidence="2" id="KW-1185">Reference proteome</keyword>
<dbReference type="Proteomes" id="UP000005602">
    <property type="component" value="Unassembled WGS sequence"/>
</dbReference>
<comment type="caution">
    <text evidence="1">The sequence shown here is derived from an EMBL/GenBank/DDBJ whole genome shotgun (WGS) entry which is preliminary data.</text>
</comment>
<organism evidence="1 2">
    <name type="scientific">Streptococcus infantarius subsp. infantarius ATCC BAA-102</name>
    <dbReference type="NCBI Taxonomy" id="471872"/>
    <lineage>
        <taxon>Bacteria</taxon>
        <taxon>Bacillati</taxon>
        <taxon>Bacillota</taxon>
        <taxon>Bacilli</taxon>
        <taxon>Lactobacillales</taxon>
        <taxon>Streptococcaceae</taxon>
        <taxon>Streptococcus</taxon>
    </lineage>
</organism>